<dbReference type="AlphaFoldDB" id="A0A5E8B2S1"/>
<comment type="similarity">
    <text evidence="2">Belongs to the acetate uptake transporter (AceTr) (TC 2.A.96) family.</text>
</comment>
<gene>
    <name evidence="7" type="ORF">SAPINGB_P000734</name>
</gene>
<evidence type="ECO:0000313" key="8">
    <source>
        <dbReference type="Proteomes" id="UP000398389"/>
    </source>
</evidence>
<feature type="transmembrane region" description="Helical" evidence="6">
    <location>
        <begin position="127"/>
        <end position="147"/>
    </location>
</feature>
<dbReference type="GeneID" id="43579557"/>
<comment type="subcellular location">
    <subcellularLocation>
        <location evidence="1">Membrane</location>
        <topology evidence="1">Multi-pass membrane protein</topology>
    </subcellularLocation>
</comment>
<proteinExistence type="inferred from homology"/>
<evidence type="ECO:0000313" key="7">
    <source>
        <dbReference type="EMBL" id="VVT45390.1"/>
    </source>
</evidence>
<feature type="transmembrane region" description="Helical" evidence="6">
    <location>
        <begin position="167"/>
        <end position="185"/>
    </location>
</feature>
<reference evidence="7 8" key="1">
    <citation type="submission" date="2019-09" db="EMBL/GenBank/DDBJ databases">
        <authorList>
            <person name="Brejova B."/>
        </authorList>
    </citation>
    <scope>NUCLEOTIDE SEQUENCE [LARGE SCALE GENOMIC DNA]</scope>
</reference>
<dbReference type="EMBL" id="CABVLU010000001">
    <property type="protein sequence ID" value="VVT45390.1"/>
    <property type="molecule type" value="Genomic_DNA"/>
</dbReference>
<dbReference type="OrthoDB" id="3648309at2759"/>
<dbReference type="NCBIfam" id="NF038013">
    <property type="entry name" value="AceTr_1"/>
    <property type="match status" value="1"/>
</dbReference>
<protein>
    <submittedName>
        <fullName evidence="7">Uncharacterized protein</fullName>
    </submittedName>
</protein>
<feature type="transmembrane region" description="Helical" evidence="6">
    <location>
        <begin position="101"/>
        <end position="121"/>
    </location>
</feature>
<dbReference type="InterPro" id="IPR000791">
    <property type="entry name" value="Gpr1/Fun34/SatP-like"/>
</dbReference>
<keyword evidence="5 6" id="KW-0472">Membrane</keyword>
<dbReference type="Proteomes" id="UP000398389">
    <property type="component" value="Unassembled WGS sequence"/>
</dbReference>
<sequence length="263" mass="28929">MTTQLDLEKQGSYNLENENNDRIHRITTSSHQDQEVLHIGDTKVYKHELMAAFGGSLNVGLSEAPSRKFANPGPLGLSAFALTTLVLSLVNVRARHISDPAGVVGLAFFYGGFIQLLAGMWEVVVENNFGATALSSYGGFWLAWGALETDAFGLRAAYATSREWNDMVGFFLLGWLIFTTMLLMLTVKSTVAFFSLFLFLDITFLFLVIGHLGHTAVCNKIGGYFGIITALLAWYNAYAGLATHENSYFVPKVIYMPGTVFPK</sequence>
<evidence type="ECO:0000256" key="6">
    <source>
        <dbReference type="SAM" id="Phobius"/>
    </source>
</evidence>
<evidence type="ECO:0000256" key="1">
    <source>
        <dbReference type="ARBA" id="ARBA00004141"/>
    </source>
</evidence>
<feature type="transmembrane region" description="Helical" evidence="6">
    <location>
        <begin position="221"/>
        <end position="241"/>
    </location>
</feature>
<dbReference type="PANTHER" id="PTHR31123">
    <property type="entry name" value="ACCUMULATION OF DYADS PROTEIN 2-RELATED"/>
    <property type="match status" value="1"/>
</dbReference>
<keyword evidence="8" id="KW-1185">Reference proteome</keyword>
<name>A0A5E8B2S1_9ASCO</name>
<dbReference type="PANTHER" id="PTHR31123:SF1">
    <property type="entry name" value="ACCUMULATION OF DYADS PROTEIN 2-RELATED"/>
    <property type="match status" value="1"/>
</dbReference>
<evidence type="ECO:0000256" key="2">
    <source>
        <dbReference type="ARBA" id="ARBA00005587"/>
    </source>
</evidence>
<dbReference type="InterPro" id="IPR051633">
    <property type="entry name" value="AceTr"/>
</dbReference>
<keyword evidence="4 6" id="KW-1133">Transmembrane helix</keyword>
<dbReference type="Pfam" id="PF01184">
    <property type="entry name" value="Gpr1_Fun34_YaaH"/>
    <property type="match status" value="1"/>
</dbReference>
<accession>A0A5E8B2S1</accession>
<evidence type="ECO:0000256" key="4">
    <source>
        <dbReference type="ARBA" id="ARBA00022989"/>
    </source>
</evidence>
<dbReference type="RefSeq" id="XP_031851348.1">
    <property type="nucleotide sequence ID" value="XM_031995457.1"/>
</dbReference>
<dbReference type="GO" id="GO:0005886">
    <property type="term" value="C:plasma membrane"/>
    <property type="evidence" value="ECO:0007669"/>
    <property type="project" value="TreeGrafter"/>
</dbReference>
<feature type="transmembrane region" description="Helical" evidence="6">
    <location>
        <begin position="75"/>
        <end position="94"/>
    </location>
</feature>
<evidence type="ECO:0000256" key="5">
    <source>
        <dbReference type="ARBA" id="ARBA00023136"/>
    </source>
</evidence>
<keyword evidence="3 6" id="KW-0812">Transmembrane</keyword>
<evidence type="ECO:0000256" key="3">
    <source>
        <dbReference type="ARBA" id="ARBA00022692"/>
    </source>
</evidence>
<dbReference type="GO" id="GO:0015123">
    <property type="term" value="F:acetate transmembrane transporter activity"/>
    <property type="evidence" value="ECO:0007669"/>
    <property type="project" value="TreeGrafter"/>
</dbReference>
<organism evidence="7 8">
    <name type="scientific">Magnusiomyces paraingens</name>
    <dbReference type="NCBI Taxonomy" id="2606893"/>
    <lineage>
        <taxon>Eukaryota</taxon>
        <taxon>Fungi</taxon>
        <taxon>Dikarya</taxon>
        <taxon>Ascomycota</taxon>
        <taxon>Saccharomycotina</taxon>
        <taxon>Dipodascomycetes</taxon>
        <taxon>Dipodascales</taxon>
        <taxon>Dipodascaceae</taxon>
        <taxon>Magnusiomyces</taxon>
    </lineage>
</organism>
<feature type="transmembrane region" description="Helical" evidence="6">
    <location>
        <begin position="191"/>
        <end position="209"/>
    </location>
</feature>